<dbReference type="InterPro" id="IPR013762">
    <property type="entry name" value="Integrase-like_cat_sf"/>
</dbReference>
<feature type="domain" description="Tyr recombinase" evidence="6">
    <location>
        <begin position="118"/>
        <end position="337"/>
    </location>
</feature>
<dbReference type="InterPro" id="IPR044068">
    <property type="entry name" value="CB"/>
</dbReference>
<dbReference type="InterPro" id="IPR011946">
    <property type="entry name" value="Integrase_integron-type"/>
</dbReference>
<dbReference type="InterPro" id="IPR011010">
    <property type="entry name" value="DNA_brk_join_enz"/>
</dbReference>
<evidence type="ECO:0000256" key="2">
    <source>
        <dbReference type="ARBA" id="ARBA00022908"/>
    </source>
</evidence>
<dbReference type="InterPro" id="IPR002104">
    <property type="entry name" value="Integrase_catalytic"/>
</dbReference>
<protein>
    <submittedName>
        <fullName evidence="8">Integron integrase</fullName>
    </submittedName>
</protein>
<keyword evidence="3 5" id="KW-0238">DNA-binding</keyword>
<dbReference type="PROSITE" id="PS51898">
    <property type="entry name" value="TYR_RECOMBINASE"/>
    <property type="match status" value="1"/>
</dbReference>
<evidence type="ECO:0000259" key="7">
    <source>
        <dbReference type="PROSITE" id="PS51900"/>
    </source>
</evidence>
<proteinExistence type="inferred from homology"/>
<dbReference type="PROSITE" id="PS51900">
    <property type="entry name" value="CB"/>
    <property type="match status" value="1"/>
</dbReference>
<evidence type="ECO:0000256" key="3">
    <source>
        <dbReference type="ARBA" id="ARBA00023125"/>
    </source>
</evidence>
<evidence type="ECO:0000259" key="6">
    <source>
        <dbReference type="PROSITE" id="PS51898"/>
    </source>
</evidence>
<accession>A0ABQ6C7U4</accession>
<dbReference type="Pfam" id="PF00589">
    <property type="entry name" value="Phage_integrase"/>
    <property type="match status" value="1"/>
</dbReference>
<comment type="similarity">
    <text evidence="1">Belongs to the 'phage' integrase family.</text>
</comment>
<dbReference type="Gene3D" id="1.10.443.10">
    <property type="entry name" value="Intergrase catalytic core"/>
    <property type="match status" value="1"/>
</dbReference>
<evidence type="ECO:0000313" key="9">
    <source>
        <dbReference type="Proteomes" id="UP001156903"/>
    </source>
</evidence>
<dbReference type="CDD" id="cd01193">
    <property type="entry name" value="INT_IntI_C"/>
    <property type="match status" value="1"/>
</dbReference>
<dbReference type="InterPro" id="IPR050090">
    <property type="entry name" value="Tyrosine_recombinase_XerCD"/>
</dbReference>
<reference evidence="9" key="1">
    <citation type="journal article" date="2019" name="Int. J. Syst. Evol. Microbiol.">
        <title>The Global Catalogue of Microorganisms (GCM) 10K type strain sequencing project: providing services to taxonomists for standard genome sequencing and annotation.</title>
        <authorList>
            <consortium name="The Broad Institute Genomics Platform"/>
            <consortium name="The Broad Institute Genome Sequencing Center for Infectious Disease"/>
            <person name="Wu L."/>
            <person name="Ma J."/>
        </authorList>
    </citation>
    <scope>NUCLEOTIDE SEQUENCE [LARGE SCALE GENOMIC DNA]</scope>
    <source>
        <strain evidence="9">NBRC 109341</strain>
    </source>
</reference>
<evidence type="ECO:0000256" key="5">
    <source>
        <dbReference type="PROSITE-ProRule" id="PRU01248"/>
    </source>
</evidence>
<sequence>MNTAAKAPLLPVAQPQAQPPRLLERLRADLRTRHYSIRTEEAYVDWVRRFILFHHKRHPADMGALEVSAFLTHLAVDRQVSASTQNQAKSALLYLYKSVLQVELPWLDEVVQAKAPRRLPVVLTPTEVRSLLLHTQGTTGLIAQLLYGTGMRLMEALRLRVKDVEFARREIVVREGKGNKDRVTVLPENLIAGLQDQLAKARALHEKDVQAGLGRVYLPNALAVKYPEADRTWAWQWVFPSPVRSVDPRPDARTGQPMERRHHVYPESVQRAVREAARVAGIAKPVTPHVLRHSFATHLLQAGYDIRTVQELLGHADVNTTMIYTHVLNKGGRGVLSPLDAL</sequence>
<comment type="caution">
    <text evidence="8">The sequence shown here is derived from an EMBL/GenBank/DDBJ whole genome shotgun (WGS) entry which is preliminary data.</text>
</comment>
<dbReference type="PANTHER" id="PTHR30349">
    <property type="entry name" value="PHAGE INTEGRASE-RELATED"/>
    <property type="match status" value="1"/>
</dbReference>
<keyword evidence="2" id="KW-0229">DNA integration</keyword>
<dbReference type="Pfam" id="PF13495">
    <property type="entry name" value="Phage_int_SAM_4"/>
    <property type="match status" value="1"/>
</dbReference>
<dbReference type="EMBL" id="BSPB01000031">
    <property type="protein sequence ID" value="GLS15698.1"/>
    <property type="molecule type" value="Genomic_DNA"/>
</dbReference>
<gene>
    <name evidence="8" type="ORF">GCM10007935_31340</name>
</gene>
<keyword evidence="9" id="KW-1185">Reference proteome</keyword>
<organism evidence="8 9">
    <name type="scientific">Hydrogenophaga electricum</name>
    <dbReference type="NCBI Taxonomy" id="1230953"/>
    <lineage>
        <taxon>Bacteria</taxon>
        <taxon>Pseudomonadati</taxon>
        <taxon>Pseudomonadota</taxon>
        <taxon>Betaproteobacteria</taxon>
        <taxon>Burkholderiales</taxon>
        <taxon>Comamonadaceae</taxon>
        <taxon>Hydrogenophaga</taxon>
    </lineage>
</organism>
<dbReference type="NCBIfam" id="TIGR02249">
    <property type="entry name" value="integrase_gron"/>
    <property type="match status" value="1"/>
</dbReference>
<feature type="domain" description="Core-binding (CB)" evidence="7">
    <location>
        <begin position="17"/>
        <end position="100"/>
    </location>
</feature>
<name>A0ABQ6C7U4_9BURK</name>
<dbReference type="Gene3D" id="1.10.150.130">
    <property type="match status" value="1"/>
</dbReference>
<dbReference type="SUPFAM" id="SSF56349">
    <property type="entry name" value="DNA breaking-rejoining enzymes"/>
    <property type="match status" value="1"/>
</dbReference>
<dbReference type="Proteomes" id="UP001156903">
    <property type="component" value="Unassembled WGS sequence"/>
</dbReference>
<keyword evidence="4" id="KW-0233">DNA recombination</keyword>
<dbReference type="PANTHER" id="PTHR30349:SF64">
    <property type="entry name" value="PROPHAGE INTEGRASE INTD-RELATED"/>
    <property type="match status" value="1"/>
</dbReference>
<evidence type="ECO:0000313" key="8">
    <source>
        <dbReference type="EMBL" id="GLS15698.1"/>
    </source>
</evidence>
<dbReference type="RefSeq" id="WP_284308540.1">
    <property type="nucleotide sequence ID" value="NZ_BSPB01000031.1"/>
</dbReference>
<dbReference type="InterPro" id="IPR004107">
    <property type="entry name" value="Integrase_SAM-like_N"/>
</dbReference>
<evidence type="ECO:0000256" key="4">
    <source>
        <dbReference type="ARBA" id="ARBA00023172"/>
    </source>
</evidence>
<evidence type="ECO:0000256" key="1">
    <source>
        <dbReference type="ARBA" id="ARBA00008857"/>
    </source>
</evidence>
<dbReference type="InterPro" id="IPR010998">
    <property type="entry name" value="Integrase_recombinase_N"/>
</dbReference>